<evidence type="ECO:0000256" key="5">
    <source>
        <dbReference type="SAM" id="MobiDB-lite"/>
    </source>
</evidence>
<comment type="subcellular location">
    <subcellularLocation>
        <location evidence="1">Secreted</location>
    </subcellularLocation>
</comment>
<feature type="chain" id="PRO_5045325075" evidence="6">
    <location>
        <begin position="23"/>
        <end position="710"/>
    </location>
</feature>
<evidence type="ECO:0000256" key="4">
    <source>
        <dbReference type="ARBA" id="ARBA00022737"/>
    </source>
</evidence>
<feature type="signal peptide" evidence="6">
    <location>
        <begin position="1"/>
        <end position="22"/>
    </location>
</feature>
<sequence>MGSLLHKLLLLSLLSFLHTISASLSSLLPLQSLTGRSTVNRPTDTWSRHRQRPRQRYRHRHRHRRWKLHSALFPVSEPSCPPQNPPPLPPGDLTPGDFPNLLLYESYIVIQRFKKTIYSDPFHITGTWVGPDISKYRGFFLETPPRFKNNTPAIASVDFNGFHLGAPTLAGFLDQLPDLALFHANSNGFAGTLPGLTHLPYFYELDLSNNKFAGEFPSSVLPLFNLAFLDLRFNFFAGAVPPSVFSLPVVEVLFLNNNRFSQPLPSAVGRTTAPYLTLANNDFTGTIPSSIASRLPSRRNRGRLQKATVFDAGFNKITGPIPLSLGCLSKVEQLNFAGNLLYGEVPAEVCRLANRARLLNLSLSENYFTSLGNGCLDLLRRGILDVRKNCIQGCAGQRSPEECALFFACRKYCPALEYVPCYSGWESRAENHGSSSPSAKKNGGEKVSEEKERGLVGGRLGNRACDSTVDCSSMSHFVQELVDFHNSLSAAGLRALNGWAQTPPPFGAGGTGDAGMRGFETFHFSPFLGCGGSRRRPFVFPHPGGVCSRTDCTNWEVYGMLHISSWPSQIRMGLGELLGRWPAGGGSPSELKTVVGFWGAHRMTSSAGRTGRHSARPHLIICPERQSAADARRPSMAKALSLPKSYATFVPKAARSIKHEQSPCEDDINSNEEGRGESWAVQSMIRRLTKSDLRRFCHRPRFHYTSLPSH</sequence>
<keyword evidence="3 6" id="KW-0732">Signal</keyword>
<evidence type="ECO:0000256" key="1">
    <source>
        <dbReference type="ARBA" id="ARBA00004613"/>
    </source>
</evidence>
<evidence type="ECO:0000256" key="6">
    <source>
        <dbReference type="SAM" id="SignalP"/>
    </source>
</evidence>
<feature type="region of interest" description="Disordered" evidence="5">
    <location>
        <begin position="657"/>
        <end position="676"/>
    </location>
</feature>
<proteinExistence type="predicted"/>
<dbReference type="PANTHER" id="PTHR32093:SF128">
    <property type="entry name" value="LEUCINE-RICH REPEAT-CONTAINING N-TERMINAL PLANT-TYPE DOMAIN-CONTAINING PROTEIN"/>
    <property type="match status" value="1"/>
</dbReference>
<feature type="region of interest" description="Disordered" evidence="5">
    <location>
        <begin position="428"/>
        <end position="453"/>
    </location>
</feature>
<keyword evidence="2" id="KW-0964">Secreted</keyword>
<evidence type="ECO:0000313" key="8">
    <source>
        <dbReference type="Proteomes" id="UP001412067"/>
    </source>
</evidence>
<reference evidence="7 8" key="1">
    <citation type="journal article" date="2022" name="Nat. Plants">
        <title>Genomes of leafy and leafless Platanthera orchids illuminate the evolution of mycoheterotrophy.</title>
        <authorList>
            <person name="Li M.H."/>
            <person name="Liu K.W."/>
            <person name="Li Z."/>
            <person name="Lu H.C."/>
            <person name="Ye Q.L."/>
            <person name="Zhang D."/>
            <person name="Wang J.Y."/>
            <person name="Li Y.F."/>
            <person name="Zhong Z.M."/>
            <person name="Liu X."/>
            <person name="Yu X."/>
            <person name="Liu D.K."/>
            <person name="Tu X.D."/>
            <person name="Liu B."/>
            <person name="Hao Y."/>
            <person name="Liao X.Y."/>
            <person name="Jiang Y.T."/>
            <person name="Sun W.H."/>
            <person name="Chen J."/>
            <person name="Chen Y.Q."/>
            <person name="Ai Y."/>
            <person name="Zhai J.W."/>
            <person name="Wu S.S."/>
            <person name="Zhou Z."/>
            <person name="Hsiao Y.Y."/>
            <person name="Wu W.L."/>
            <person name="Chen Y.Y."/>
            <person name="Lin Y.F."/>
            <person name="Hsu J.L."/>
            <person name="Li C.Y."/>
            <person name="Wang Z.W."/>
            <person name="Zhao X."/>
            <person name="Zhong W.Y."/>
            <person name="Ma X.K."/>
            <person name="Ma L."/>
            <person name="Huang J."/>
            <person name="Chen G.Z."/>
            <person name="Huang M.Z."/>
            <person name="Huang L."/>
            <person name="Peng D.H."/>
            <person name="Luo Y.B."/>
            <person name="Zou S.Q."/>
            <person name="Chen S.P."/>
            <person name="Lan S."/>
            <person name="Tsai W.C."/>
            <person name="Van de Peer Y."/>
            <person name="Liu Z.J."/>
        </authorList>
    </citation>
    <scope>NUCLEOTIDE SEQUENCE [LARGE SCALE GENOMIC DNA]</scope>
    <source>
        <strain evidence="7">Lor288</strain>
    </source>
</reference>
<dbReference type="InterPro" id="IPR051582">
    <property type="entry name" value="LRR_extensin-like_regulator"/>
</dbReference>
<feature type="compositionally biased region" description="Basic and acidic residues" evidence="5">
    <location>
        <begin position="442"/>
        <end position="453"/>
    </location>
</feature>
<feature type="compositionally biased region" description="Basic residues" evidence="5">
    <location>
        <begin position="48"/>
        <end position="60"/>
    </location>
</feature>
<evidence type="ECO:0000313" key="7">
    <source>
        <dbReference type="EMBL" id="KAK8967559.1"/>
    </source>
</evidence>
<keyword evidence="8" id="KW-1185">Reference proteome</keyword>
<gene>
    <name evidence="7" type="ORF">KSP40_PGU012129</name>
</gene>
<feature type="region of interest" description="Disordered" evidence="5">
    <location>
        <begin position="39"/>
        <end position="60"/>
    </location>
</feature>
<evidence type="ECO:0000256" key="2">
    <source>
        <dbReference type="ARBA" id="ARBA00022525"/>
    </source>
</evidence>
<dbReference type="PANTHER" id="PTHR32093">
    <property type="entry name" value="LEUCINE-RICH REPEAT EXTENSIN-LIKE PROTEIN 3-RELATED"/>
    <property type="match status" value="1"/>
</dbReference>
<dbReference type="Gene3D" id="3.80.10.10">
    <property type="entry name" value="Ribonuclease Inhibitor"/>
    <property type="match status" value="1"/>
</dbReference>
<organism evidence="7 8">
    <name type="scientific">Platanthera guangdongensis</name>
    <dbReference type="NCBI Taxonomy" id="2320717"/>
    <lineage>
        <taxon>Eukaryota</taxon>
        <taxon>Viridiplantae</taxon>
        <taxon>Streptophyta</taxon>
        <taxon>Embryophyta</taxon>
        <taxon>Tracheophyta</taxon>
        <taxon>Spermatophyta</taxon>
        <taxon>Magnoliopsida</taxon>
        <taxon>Liliopsida</taxon>
        <taxon>Asparagales</taxon>
        <taxon>Orchidaceae</taxon>
        <taxon>Orchidoideae</taxon>
        <taxon>Orchideae</taxon>
        <taxon>Orchidinae</taxon>
        <taxon>Platanthera</taxon>
    </lineage>
</organism>
<dbReference type="SUPFAM" id="SSF52058">
    <property type="entry name" value="L domain-like"/>
    <property type="match status" value="1"/>
</dbReference>
<dbReference type="InterPro" id="IPR032675">
    <property type="entry name" value="LRR_dom_sf"/>
</dbReference>
<name>A0ABR2MTM0_9ASPA</name>
<protein>
    <submittedName>
        <fullName evidence="7">Uncharacterized protein</fullName>
    </submittedName>
</protein>
<dbReference type="Proteomes" id="UP001412067">
    <property type="component" value="Unassembled WGS sequence"/>
</dbReference>
<keyword evidence="4" id="KW-0677">Repeat</keyword>
<accession>A0ABR2MTM0</accession>
<evidence type="ECO:0000256" key="3">
    <source>
        <dbReference type="ARBA" id="ARBA00022729"/>
    </source>
</evidence>
<comment type="caution">
    <text evidence="7">The sequence shown here is derived from an EMBL/GenBank/DDBJ whole genome shotgun (WGS) entry which is preliminary data.</text>
</comment>
<dbReference type="EMBL" id="JBBWWR010000004">
    <property type="protein sequence ID" value="KAK8967559.1"/>
    <property type="molecule type" value="Genomic_DNA"/>
</dbReference>